<gene>
    <name evidence="3" type="ORF">DW787_06815</name>
</gene>
<dbReference type="InterPro" id="IPR026881">
    <property type="entry name" value="WYL_dom"/>
</dbReference>
<feature type="domain" description="WYL" evidence="1">
    <location>
        <begin position="147"/>
        <end position="212"/>
    </location>
</feature>
<protein>
    <submittedName>
        <fullName evidence="3">WYL domain-containing protein</fullName>
    </submittedName>
</protein>
<dbReference type="RefSeq" id="WP_118272195.1">
    <property type="nucleotide sequence ID" value="NZ_QSJI01000006.1"/>
</dbReference>
<dbReference type="PROSITE" id="PS52050">
    <property type="entry name" value="WYL"/>
    <property type="match status" value="1"/>
</dbReference>
<name>A0A414FVD6_9ACTN</name>
<organism evidence="3 4">
    <name type="scientific">Collinsella intestinalis</name>
    <dbReference type="NCBI Taxonomy" id="147207"/>
    <lineage>
        <taxon>Bacteria</taxon>
        <taxon>Bacillati</taxon>
        <taxon>Actinomycetota</taxon>
        <taxon>Coriobacteriia</taxon>
        <taxon>Coriobacteriales</taxon>
        <taxon>Coriobacteriaceae</taxon>
        <taxon>Collinsella</taxon>
    </lineage>
</organism>
<evidence type="ECO:0000259" key="2">
    <source>
        <dbReference type="Pfam" id="PF25583"/>
    </source>
</evidence>
<dbReference type="Pfam" id="PF25583">
    <property type="entry name" value="WCX"/>
    <property type="match status" value="1"/>
</dbReference>
<dbReference type="EMBL" id="QSJI01000006">
    <property type="protein sequence ID" value="RHD55075.1"/>
    <property type="molecule type" value="Genomic_DNA"/>
</dbReference>
<evidence type="ECO:0000313" key="3">
    <source>
        <dbReference type="EMBL" id="RHD55075.1"/>
    </source>
</evidence>
<evidence type="ECO:0000259" key="1">
    <source>
        <dbReference type="Pfam" id="PF13280"/>
    </source>
</evidence>
<dbReference type="PANTHER" id="PTHR34580:SF1">
    <property type="entry name" value="PROTEIN PAFC"/>
    <property type="match status" value="1"/>
</dbReference>
<dbReference type="Proteomes" id="UP000286050">
    <property type="component" value="Unassembled WGS sequence"/>
</dbReference>
<dbReference type="InterPro" id="IPR057727">
    <property type="entry name" value="WCX_dom"/>
</dbReference>
<dbReference type="Pfam" id="PF13280">
    <property type="entry name" value="WYL"/>
    <property type="match status" value="1"/>
</dbReference>
<evidence type="ECO:0000313" key="4">
    <source>
        <dbReference type="Proteomes" id="UP000286050"/>
    </source>
</evidence>
<reference evidence="3 4" key="1">
    <citation type="submission" date="2018-08" db="EMBL/GenBank/DDBJ databases">
        <title>A genome reference for cultivated species of the human gut microbiota.</title>
        <authorList>
            <person name="Zou Y."/>
            <person name="Xue W."/>
            <person name="Luo G."/>
        </authorList>
    </citation>
    <scope>NUCLEOTIDE SEQUENCE [LARGE SCALE GENOMIC DNA]</scope>
    <source>
        <strain evidence="3 4">AM30-5LB</strain>
    </source>
</reference>
<accession>A0A414FVD6</accession>
<comment type="caution">
    <text evidence="3">The sequence shown here is derived from an EMBL/GenBank/DDBJ whole genome shotgun (WGS) entry which is preliminary data.</text>
</comment>
<dbReference type="AlphaFoldDB" id="A0A414FVD6"/>
<dbReference type="InterPro" id="IPR028349">
    <property type="entry name" value="PafC-like"/>
</dbReference>
<proteinExistence type="predicted"/>
<dbReference type="PIRSF" id="PIRSF016838">
    <property type="entry name" value="PafC"/>
    <property type="match status" value="1"/>
</dbReference>
<dbReference type="PANTHER" id="PTHR34580">
    <property type="match status" value="1"/>
</dbReference>
<sequence>MSSVNKRALSSEDLLQTALNLMERLTTASNASVGAASFARDASISLEQTNEVVELLQGVADERSGSHIALDYQDGAITLSGDAGRLDPVRLTPAESLALRRVLTTCNIGDDVRGRVEAALCAGPEADFETTVDKTMGGDRLLGGFYPVISEAIAIGARLAISYRAGDECSPSARLVDPKFIEVSGDAAYLVAWNVEKDAQRSYRLDRIANAELTDDSVERHDFSPYSAAESLRAHGADATLRFVNSGELASRDWEGIRRGTADEQEDGSVLVHISYTSVPWLFSQIAAAAGAIVIEEPKSLKNDFRTWAKSLL</sequence>
<dbReference type="InterPro" id="IPR051534">
    <property type="entry name" value="CBASS_pafABC_assoc_protein"/>
</dbReference>
<feature type="domain" description="WCX" evidence="2">
    <location>
        <begin position="238"/>
        <end position="313"/>
    </location>
</feature>